<feature type="domain" description="Retrotransposon gag" evidence="2">
    <location>
        <begin position="627"/>
        <end position="695"/>
    </location>
</feature>
<evidence type="ECO:0000313" key="4">
    <source>
        <dbReference type="Proteomes" id="UP000436088"/>
    </source>
</evidence>
<dbReference type="Proteomes" id="UP000436088">
    <property type="component" value="Unassembled WGS sequence"/>
</dbReference>
<dbReference type="GO" id="GO:0005829">
    <property type="term" value="C:cytosol"/>
    <property type="evidence" value="ECO:0007669"/>
    <property type="project" value="TreeGrafter"/>
</dbReference>
<dbReference type="GO" id="GO:0005992">
    <property type="term" value="P:trehalose biosynthetic process"/>
    <property type="evidence" value="ECO:0007669"/>
    <property type="project" value="InterPro"/>
</dbReference>
<dbReference type="AlphaFoldDB" id="A0A6A2ZHP2"/>
<evidence type="ECO:0000313" key="3">
    <source>
        <dbReference type="EMBL" id="KAE8690485.1"/>
    </source>
</evidence>
<dbReference type="InterPro" id="IPR003337">
    <property type="entry name" value="Trehalose_PPase"/>
</dbReference>
<dbReference type="InterPro" id="IPR005162">
    <property type="entry name" value="Retrotrans_gag_dom"/>
</dbReference>
<dbReference type="GO" id="GO:0004805">
    <property type="term" value="F:trehalose-phosphatase activity"/>
    <property type="evidence" value="ECO:0007669"/>
    <property type="project" value="TreeGrafter"/>
</dbReference>
<keyword evidence="4" id="KW-1185">Reference proteome</keyword>
<accession>A0A6A2ZHP2</accession>
<gene>
    <name evidence="3" type="ORF">F3Y22_tig00110895pilonHSYRG00563</name>
</gene>
<feature type="region of interest" description="Disordered" evidence="1">
    <location>
        <begin position="57"/>
        <end position="96"/>
    </location>
</feature>
<dbReference type="PANTHER" id="PTHR10788:SF106">
    <property type="entry name" value="BCDNA.GH08860"/>
    <property type="match status" value="1"/>
</dbReference>
<dbReference type="SUPFAM" id="SSF53756">
    <property type="entry name" value="UDP-Glycosyltransferase/glycogen phosphorylase"/>
    <property type="match status" value="1"/>
</dbReference>
<feature type="region of interest" description="Disordered" evidence="1">
    <location>
        <begin position="519"/>
        <end position="566"/>
    </location>
</feature>
<organism evidence="3 4">
    <name type="scientific">Hibiscus syriacus</name>
    <name type="common">Rose of Sharon</name>
    <dbReference type="NCBI Taxonomy" id="106335"/>
    <lineage>
        <taxon>Eukaryota</taxon>
        <taxon>Viridiplantae</taxon>
        <taxon>Streptophyta</taxon>
        <taxon>Embryophyta</taxon>
        <taxon>Tracheophyta</taxon>
        <taxon>Spermatophyta</taxon>
        <taxon>Magnoliopsida</taxon>
        <taxon>eudicotyledons</taxon>
        <taxon>Gunneridae</taxon>
        <taxon>Pentapetalae</taxon>
        <taxon>rosids</taxon>
        <taxon>malvids</taxon>
        <taxon>Malvales</taxon>
        <taxon>Malvaceae</taxon>
        <taxon>Malvoideae</taxon>
        <taxon>Hibiscus</taxon>
    </lineage>
</organism>
<feature type="compositionally biased region" description="Basic and acidic residues" evidence="1">
    <location>
        <begin position="519"/>
        <end position="551"/>
    </location>
</feature>
<evidence type="ECO:0000256" key="1">
    <source>
        <dbReference type="SAM" id="MobiDB-lite"/>
    </source>
</evidence>
<reference evidence="3" key="1">
    <citation type="submission" date="2019-09" db="EMBL/GenBank/DDBJ databases">
        <title>Draft genome information of white flower Hibiscus syriacus.</title>
        <authorList>
            <person name="Kim Y.-M."/>
        </authorList>
    </citation>
    <scope>NUCLEOTIDE SEQUENCE [LARGE SCALE GENOMIC DNA]</scope>
    <source>
        <strain evidence="3">YM2019G1</strain>
    </source>
</reference>
<dbReference type="Pfam" id="PF02358">
    <property type="entry name" value="Trehalose_PPase"/>
    <property type="match status" value="1"/>
</dbReference>
<dbReference type="Gene3D" id="3.40.50.2000">
    <property type="entry name" value="Glycogen Phosphorylase B"/>
    <property type="match status" value="1"/>
</dbReference>
<dbReference type="Pfam" id="PF03732">
    <property type="entry name" value="Retrotrans_gag"/>
    <property type="match status" value="1"/>
</dbReference>
<dbReference type="EMBL" id="VEPZ02001152">
    <property type="protein sequence ID" value="KAE8690485.1"/>
    <property type="molecule type" value="Genomic_DNA"/>
</dbReference>
<evidence type="ECO:0000259" key="2">
    <source>
        <dbReference type="Pfam" id="PF03732"/>
    </source>
</evidence>
<protein>
    <submittedName>
        <fullName evidence="3">Alpha,alpha-trehalose-phosphate synthase 1</fullName>
    </submittedName>
</protein>
<comment type="caution">
    <text evidence="3">The sequence shown here is derived from an EMBL/GenBank/DDBJ whole genome shotgun (WGS) entry which is preliminary data.</text>
</comment>
<feature type="compositionally biased region" description="Polar residues" evidence="1">
    <location>
        <begin position="80"/>
        <end position="91"/>
    </location>
</feature>
<dbReference type="GO" id="GO:0003825">
    <property type="term" value="F:alpha,alpha-trehalose-phosphate synthase (UDP-forming) activity"/>
    <property type="evidence" value="ECO:0007669"/>
    <property type="project" value="TreeGrafter"/>
</dbReference>
<sequence>MAIASQEMCILHSKSNLGENIIVISKAHQEQDWQEFLVLRERELRKFSKSFNDVLPSTQDSLEQSDSGTSSGVFNDEDSSSQPTSKATASYESERKDFHTSKQRLLVVANRLPVSAIRRGEDSWQLEISVGGLVSALLDVKEFETKWIGWAVLNVPDEIGQKSLTKALAEKVMLGVDRLDMIKGIPQKILAFEKFLDENPIWRSKVVLLQIAVPTRTEVPEYQKLRSQVHAIVGRINGRFGTLTEDCSLDFHELCALYVVTDVALLTSLRDGMNLVSYEFVAFQAPKKGVLILSDVLILDLEYTFVQAAQSLGSGAILINLWNITEVASSISYALNMPANEREMRHHHNFMHVTSHTSQEWAATFVSELNDTIVEAKLRTRQIPPPLPFEVVVERYTRCNNRLIILGLYATLTEPADTLGRKDSQIKELRPKLRPGLQEPLRKLCDDPKTTVLVLSGSSRSVLDDNFGDYSLWMAAENGMFLRSTKGEWITTMPEKLLDLISSPRTSLIWNYKYSVGEEEGRGNDEQLGDEERGLGIEERDLGIESRRNGEQESSAGEQIQTSNTSKNEGKNLVLVTVVNDKSRFTYKTDEPGILKVKPDDCLALKNSSKPENQMGLNVPVNQRVEVVTMYLTGKAEIWFDGYIMQKHLVTWHEFEVDLCHRFSDRSFADIVEEFPKLTQKGSIEDYQERFEELQPHMLLQNPTLNEDFFCITFHQWT</sequence>
<dbReference type="PANTHER" id="PTHR10788">
    <property type="entry name" value="TREHALOSE-6-PHOSPHATE SYNTHASE"/>
    <property type="match status" value="1"/>
</dbReference>
<dbReference type="Pfam" id="PF00982">
    <property type="entry name" value="Glyco_transf_20"/>
    <property type="match status" value="1"/>
</dbReference>
<dbReference type="InterPro" id="IPR001830">
    <property type="entry name" value="Glyco_trans_20"/>
</dbReference>
<feature type="compositionally biased region" description="Polar residues" evidence="1">
    <location>
        <begin position="552"/>
        <end position="566"/>
    </location>
</feature>
<feature type="compositionally biased region" description="Polar residues" evidence="1">
    <location>
        <begin position="57"/>
        <end position="73"/>
    </location>
</feature>
<name>A0A6A2ZHP2_HIBSY</name>
<proteinExistence type="predicted"/>